<dbReference type="Gene3D" id="1.10.10.1870">
    <property type="entry name" value="ShTK domain-like"/>
    <property type="match status" value="1"/>
</dbReference>
<feature type="chain" id="PRO_5028060355" description="ShKT domain-containing protein" evidence="2">
    <location>
        <begin position="20"/>
        <end position="311"/>
    </location>
</feature>
<dbReference type="PANTHER" id="PTHR21724:SF109">
    <property type="entry name" value="SHKT DOMAIN-CONTAINING PROTEIN"/>
    <property type="match status" value="1"/>
</dbReference>
<evidence type="ECO:0000256" key="1">
    <source>
        <dbReference type="PROSITE-ProRule" id="PRU01005"/>
    </source>
</evidence>
<dbReference type="PROSITE" id="PS51670">
    <property type="entry name" value="SHKT"/>
    <property type="match status" value="3"/>
</dbReference>
<keyword evidence="1" id="KW-1015">Disulfide bond</keyword>
<feature type="domain" description="ShKT" evidence="3">
    <location>
        <begin position="166"/>
        <end position="204"/>
    </location>
</feature>
<dbReference type="InterPro" id="IPR003582">
    <property type="entry name" value="ShKT_dom"/>
</dbReference>
<dbReference type="EMBL" id="CAJEWN010000052">
    <property type="protein sequence ID" value="CAD2153186.1"/>
    <property type="molecule type" value="Genomic_DNA"/>
</dbReference>
<gene>
    <name evidence="4" type="ORF">MENT_LOCUS11033</name>
</gene>
<dbReference type="OrthoDB" id="5867083at2759"/>
<protein>
    <recommendedName>
        <fullName evidence="3">ShKT domain-containing protein</fullName>
    </recommendedName>
</protein>
<proteinExistence type="predicted"/>
<dbReference type="Proteomes" id="UP000580250">
    <property type="component" value="Unassembled WGS sequence"/>
</dbReference>
<organism evidence="4 5">
    <name type="scientific">Meloidogyne enterolobii</name>
    <name type="common">Root-knot nematode worm</name>
    <name type="synonym">Meloidogyne mayaguensis</name>
    <dbReference type="NCBI Taxonomy" id="390850"/>
    <lineage>
        <taxon>Eukaryota</taxon>
        <taxon>Metazoa</taxon>
        <taxon>Ecdysozoa</taxon>
        <taxon>Nematoda</taxon>
        <taxon>Chromadorea</taxon>
        <taxon>Rhabditida</taxon>
        <taxon>Tylenchina</taxon>
        <taxon>Tylenchomorpha</taxon>
        <taxon>Tylenchoidea</taxon>
        <taxon>Meloidogynidae</taxon>
        <taxon>Meloidogyninae</taxon>
        <taxon>Meloidogyne</taxon>
    </lineage>
</organism>
<comment type="caution">
    <text evidence="4">The sequence shown here is derived from an EMBL/GenBank/DDBJ whole genome shotgun (WGS) entry which is preliminary data.</text>
</comment>
<sequence>MFIYLIIFYLTQLFNFTFSASTLNAANNKGPCYDITADNYLPNSNICPNEAENVVDPEIPTEKLCSTTTNGRFNLIGLLRNGNAVTDINKERNENCEKQDQIIYSSRCRKSCRTCCLLPEYGSCKDSITNCQISQCSDSTYALNQCQSTCGKCVEVIRQNKDLEYCVDKQNNCASLKEQQKCVDPDTQKDCALTCNDWPINSICRKFTEEMRSTLGISATGGQVPGGNVFGDIGTNCAENKELCSEQFYKEFMEQYCKSTCINSATSKSSKECKDKKHTICVVWKVNGFCDSDFYGDDIRDEYCKETCHRC</sequence>
<reference evidence="4 5" key="1">
    <citation type="submission" date="2020-08" db="EMBL/GenBank/DDBJ databases">
        <authorList>
            <person name="Koutsovoulos G."/>
            <person name="Danchin GJ E."/>
        </authorList>
    </citation>
    <scope>NUCLEOTIDE SEQUENCE [LARGE SCALE GENOMIC DNA]</scope>
</reference>
<accession>A0A6V7UC75</accession>
<feature type="disulfide bond" evidence="1">
    <location>
        <begin position="182"/>
        <end position="195"/>
    </location>
</feature>
<dbReference type="Gene3D" id="1.10.10.1940">
    <property type="match status" value="1"/>
</dbReference>
<evidence type="ECO:0000313" key="4">
    <source>
        <dbReference type="EMBL" id="CAD2153186.1"/>
    </source>
</evidence>
<feature type="domain" description="ShKT" evidence="3">
    <location>
        <begin position="273"/>
        <end position="311"/>
    </location>
</feature>
<name>A0A6V7UC75_MELEN</name>
<dbReference type="AlphaFoldDB" id="A0A6V7UC75"/>
<dbReference type="Pfam" id="PF01549">
    <property type="entry name" value="ShK"/>
    <property type="match status" value="4"/>
</dbReference>
<dbReference type="PANTHER" id="PTHR21724">
    <property type="entry name" value="SHKT DOMAIN-CONTAINING PROTEIN"/>
    <property type="match status" value="1"/>
</dbReference>
<feature type="disulfide bond" evidence="1">
    <location>
        <begin position="173"/>
        <end position="191"/>
    </location>
</feature>
<dbReference type="SMART" id="SM00254">
    <property type="entry name" value="ShKT"/>
    <property type="match status" value="4"/>
</dbReference>
<keyword evidence="2" id="KW-0732">Signal</keyword>
<evidence type="ECO:0000259" key="3">
    <source>
        <dbReference type="PROSITE" id="PS51670"/>
    </source>
</evidence>
<comment type="caution">
    <text evidence="1">Lacks conserved residue(s) required for the propagation of feature annotation.</text>
</comment>
<feature type="signal peptide" evidence="2">
    <location>
        <begin position="1"/>
        <end position="19"/>
    </location>
</feature>
<evidence type="ECO:0000313" key="5">
    <source>
        <dbReference type="Proteomes" id="UP000580250"/>
    </source>
</evidence>
<feature type="domain" description="ShKT" evidence="3">
    <location>
        <begin position="124"/>
        <end position="153"/>
    </location>
</feature>
<evidence type="ECO:0000256" key="2">
    <source>
        <dbReference type="SAM" id="SignalP"/>
    </source>
</evidence>